<accession>B0DQY6</accession>
<dbReference type="EMBL" id="DS547127">
    <property type="protein sequence ID" value="EDR02906.1"/>
    <property type="molecule type" value="Genomic_DNA"/>
</dbReference>
<sequence length="133" mass="13884">MVNHSGEEFDLLVMDDLVLSDDDLPLPNSLDHTAGRGMGSGGMGMKGLWVGGTTVMKGVQMAGTNVPIPSLICNVPVEEVPKRVLEPSNNPEGQDIQKKDGPPKKRAQTGGKPTPAKPTRSSACTNAPGLSIP</sequence>
<dbReference type="InParanoid" id="B0DQY6"/>
<feature type="region of interest" description="Disordered" evidence="1">
    <location>
        <begin position="83"/>
        <end position="133"/>
    </location>
</feature>
<dbReference type="Proteomes" id="UP000001194">
    <property type="component" value="Unassembled WGS sequence"/>
</dbReference>
<organism evidence="3">
    <name type="scientific">Laccaria bicolor (strain S238N-H82 / ATCC MYA-4686)</name>
    <name type="common">Bicoloured deceiver</name>
    <name type="synonym">Laccaria laccata var. bicolor</name>
    <dbReference type="NCBI Taxonomy" id="486041"/>
    <lineage>
        <taxon>Eukaryota</taxon>
        <taxon>Fungi</taxon>
        <taxon>Dikarya</taxon>
        <taxon>Basidiomycota</taxon>
        <taxon>Agaricomycotina</taxon>
        <taxon>Agaricomycetes</taxon>
        <taxon>Agaricomycetidae</taxon>
        <taxon>Agaricales</taxon>
        <taxon>Agaricineae</taxon>
        <taxon>Hydnangiaceae</taxon>
        <taxon>Laccaria</taxon>
    </lineage>
</organism>
<evidence type="ECO:0000256" key="1">
    <source>
        <dbReference type="SAM" id="MobiDB-lite"/>
    </source>
</evidence>
<keyword evidence="3" id="KW-1185">Reference proteome</keyword>
<dbReference type="HOGENOM" id="CLU_1907060_0_0_1"/>
<dbReference type="GeneID" id="6081981"/>
<name>B0DQY6_LACBS</name>
<gene>
    <name evidence="2" type="ORF">LACBIDRAFT_331894</name>
</gene>
<evidence type="ECO:0000313" key="2">
    <source>
        <dbReference type="EMBL" id="EDR02906.1"/>
    </source>
</evidence>
<dbReference type="AlphaFoldDB" id="B0DQY6"/>
<dbReference type="RefSeq" id="XP_001886329.1">
    <property type="nucleotide sequence ID" value="XM_001886294.1"/>
</dbReference>
<protein>
    <submittedName>
        <fullName evidence="2">Predicted protein</fullName>
    </submittedName>
</protein>
<proteinExistence type="predicted"/>
<reference evidence="2 3" key="1">
    <citation type="journal article" date="2008" name="Nature">
        <title>The genome of Laccaria bicolor provides insights into mycorrhizal symbiosis.</title>
        <authorList>
            <person name="Martin F."/>
            <person name="Aerts A."/>
            <person name="Ahren D."/>
            <person name="Brun A."/>
            <person name="Danchin E.G.J."/>
            <person name="Duchaussoy F."/>
            <person name="Gibon J."/>
            <person name="Kohler A."/>
            <person name="Lindquist E."/>
            <person name="Pereda V."/>
            <person name="Salamov A."/>
            <person name="Shapiro H.J."/>
            <person name="Wuyts J."/>
            <person name="Blaudez D."/>
            <person name="Buee M."/>
            <person name="Brokstein P."/>
            <person name="Canbaeck B."/>
            <person name="Cohen D."/>
            <person name="Courty P.E."/>
            <person name="Coutinho P.M."/>
            <person name="Delaruelle C."/>
            <person name="Detter J.C."/>
            <person name="Deveau A."/>
            <person name="DiFazio S."/>
            <person name="Duplessis S."/>
            <person name="Fraissinet-Tachet L."/>
            <person name="Lucic E."/>
            <person name="Frey-Klett P."/>
            <person name="Fourrey C."/>
            <person name="Feussner I."/>
            <person name="Gay G."/>
            <person name="Grimwood J."/>
            <person name="Hoegger P.J."/>
            <person name="Jain P."/>
            <person name="Kilaru S."/>
            <person name="Labbe J."/>
            <person name="Lin Y.C."/>
            <person name="Legue V."/>
            <person name="Le Tacon F."/>
            <person name="Marmeisse R."/>
            <person name="Melayah D."/>
            <person name="Montanini B."/>
            <person name="Muratet M."/>
            <person name="Nehls U."/>
            <person name="Niculita-Hirzel H."/>
            <person name="Oudot-Le Secq M.P."/>
            <person name="Peter M."/>
            <person name="Quesneville H."/>
            <person name="Rajashekar B."/>
            <person name="Reich M."/>
            <person name="Rouhier N."/>
            <person name="Schmutz J."/>
            <person name="Yin T."/>
            <person name="Chalot M."/>
            <person name="Henrissat B."/>
            <person name="Kuees U."/>
            <person name="Lucas S."/>
            <person name="Van de Peer Y."/>
            <person name="Podila G.K."/>
            <person name="Polle A."/>
            <person name="Pukkila P.J."/>
            <person name="Richardson P.M."/>
            <person name="Rouze P."/>
            <person name="Sanders I.R."/>
            <person name="Stajich J.E."/>
            <person name="Tunlid A."/>
            <person name="Tuskan G."/>
            <person name="Grigoriev I.V."/>
        </authorList>
    </citation>
    <scope>NUCLEOTIDE SEQUENCE [LARGE SCALE GENOMIC DNA]</scope>
    <source>
        <strain evidence="3">S238N-H82 / ATCC MYA-4686</strain>
    </source>
</reference>
<evidence type="ECO:0000313" key="3">
    <source>
        <dbReference type="Proteomes" id="UP000001194"/>
    </source>
</evidence>
<dbReference type="KEGG" id="lbc:LACBIDRAFT_331894"/>